<evidence type="ECO:0000256" key="3">
    <source>
        <dbReference type="ARBA" id="ARBA00011738"/>
    </source>
</evidence>
<evidence type="ECO:0000313" key="8">
    <source>
        <dbReference type="EMBL" id="BAL80831.1"/>
    </source>
</evidence>
<dbReference type="InterPro" id="IPR015422">
    <property type="entry name" value="PyrdxlP-dep_Trfase_small"/>
</dbReference>
<dbReference type="Proteomes" id="UP000004793">
    <property type="component" value="Chromosome"/>
</dbReference>
<dbReference type="PANTHER" id="PTHR42790">
    <property type="entry name" value="AMINOTRANSFERASE"/>
    <property type="match status" value="1"/>
</dbReference>
<dbReference type="AlphaFoldDB" id="A0A7U6GED4"/>
<gene>
    <name evidence="8" type="ordered locus">CSE_07050</name>
</gene>
<dbReference type="InterPro" id="IPR004839">
    <property type="entry name" value="Aminotransferase_I/II_large"/>
</dbReference>
<dbReference type="InterPro" id="IPR015421">
    <property type="entry name" value="PyrdxlP-dep_Trfase_major"/>
</dbReference>
<dbReference type="InterPro" id="IPR015424">
    <property type="entry name" value="PyrdxlP-dep_Trfase"/>
</dbReference>
<dbReference type="GO" id="GO:0030170">
    <property type="term" value="F:pyridoxal phosphate binding"/>
    <property type="evidence" value="ECO:0007669"/>
    <property type="project" value="InterPro"/>
</dbReference>
<reference evidence="8 9" key="1">
    <citation type="submission" date="2011-01" db="EMBL/GenBank/DDBJ databases">
        <title>Whole genome sequence of Caldisericum exile AZM16c01.</title>
        <authorList>
            <person name="Narita-Yamada S."/>
            <person name="Kawakoshi A."/>
            <person name="Nakamura S."/>
            <person name="Sasagawa M."/>
            <person name="Fukada J."/>
            <person name="Sekine M."/>
            <person name="Kato Y."/>
            <person name="Fukai R."/>
            <person name="Sasaki K."/>
            <person name="Hanamaki A."/>
            <person name="Narita H."/>
            <person name="Konno Y."/>
            <person name="Mori K."/>
            <person name="Yamazaki S."/>
            <person name="Suzuki K."/>
            <person name="Fujita N."/>
        </authorList>
    </citation>
    <scope>NUCLEOTIDE SEQUENCE [LARGE SCALE GENOMIC DNA]</scope>
    <source>
        <strain evidence="9">DSM 21853 / NBRC 104410 / AZM16c01</strain>
    </source>
</reference>
<dbReference type="KEGG" id="cex:CSE_07050"/>
<accession>A0A7U6GED4</accession>
<evidence type="ECO:0000256" key="4">
    <source>
        <dbReference type="ARBA" id="ARBA00022576"/>
    </source>
</evidence>
<evidence type="ECO:0000259" key="7">
    <source>
        <dbReference type="Pfam" id="PF00155"/>
    </source>
</evidence>
<comment type="subunit">
    <text evidence="3">Homodimer.</text>
</comment>
<organism evidence="8 9">
    <name type="scientific">Caldisericum exile (strain DSM 21853 / NBRC 104410 / AZM16c01)</name>
    <dbReference type="NCBI Taxonomy" id="511051"/>
    <lineage>
        <taxon>Bacteria</taxon>
        <taxon>Pseudomonadati</taxon>
        <taxon>Caldisericota/Cryosericota group</taxon>
        <taxon>Caldisericota</taxon>
        <taxon>Caldisericia</taxon>
        <taxon>Caldisericales</taxon>
        <taxon>Caldisericaceae</taxon>
        <taxon>Caldisericum</taxon>
    </lineage>
</organism>
<keyword evidence="9" id="KW-1185">Reference proteome</keyword>
<keyword evidence="4 8" id="KW-0032">Aminotransferase</keyword>
<evidence type="ECO:0000256" key="6">
    <source>
        <dbReference type="ARBA" id="ARBA00022898"/>
    </source>
</evidence>
<comment type="similarity">
    <text evidence="2">Belongs to the class-I pyridoxal-phosphate-dependent aminotransferase family.</text>
</comment>
<feature type="domain" description="Aminotransferase class I/classII large" evidence="7">
    <location>
        <begin position="63"/>
        <end position="402"/>
    </location>
</feature>
<dbReference type="FunFam" id="3.40.640.10:FF:000053">
    <property type="entry name" value="Aminotransferase, class I"/>
    <property type="match status" value="1"/>
</dbReference>
<dbReference type="Gene3D" id="3.90.1150.10">
    <property type="entry name" value="Aspartate Aminotransferase, domain 1"/>
    <property type="match status" value="1"/>
</dbReference>
<evidence type="ECO:0000256" key="5">
    <source>
        <dbReference type="ARBA" id="ARBA00022679"/>
    </source>
</evidence>
<dbReference type="Gene3D" id="3.40.640.10">
    <property type="entry name" value="Type I PLP-dependent aspartate aminotransferase-like (Major domain)"/>
    <property type="match status" value="1"/>
</dbReference>
<dbReference type="CDD" id="cd00609">
    <property type="entry name" value="AAT_like"/>
    <property type="match status" value="1"/>
</dbReference>
<dbReference type="EMBL" id="AP012051">
    <property type="protein sequence ID" value="BAL80831.1"/>
    <property type="molecule type" value="Genomic_DNA"/>
</dbReference>
<evidence type="ECO:0000256" key="1">
    <source>
        <dbReference type="ARBA" id="ARBA00001933"/>
    </source>
</evidence>
<dbReference type="Pfam" id="PF00155">
    <property type="entry name" value="Aminotran_1_2"/>
    <property type="match status" value="1"/>
</dbReference>
<name>A0A7U6GED4_CALEA</name>
<protein>
    <submittedName>
        <fullName evidence="8">Aminotransferase</fullName>
        <ecNumber evidence="8">2.6.1.-</ecNumber>
    </submittedName>
</protein>
<dbReference type="EC" id="2.6.1.-" evidence="8"/>
<dbReference type="GO" id="GO:1901605">
    <property type="term" value="P:alpha-amino acid metabolic process"/>
    <property type="evidence" value="ECO:0007669"/>
    <property type="project" value="TreeGrafter"/>
</dbReference>
<keyword evidence="6" id="KW-0663">Pyridoxal phosphate</keyword>
<dbReference type="PANTHER" id="PTHR42790:SF19">
    <property type="entry name" value="KYNURENINE_ALPHA-AMINOADIPATE AMINOTRANSFERASE, MITOCHONDRIAL"/>
    <property type="match status" value="1"/>
</dbReference>
<proteinExistence type="inferred from homology"/>
<dbReference type="InterPro" id="IPR050859">
    <property type="entry name" value="Class-I_PLP-dep_aminotransf"/>
</dbReference>
<evidence type="ECO:0000256" key="2">
    <source>
        <dbReference type="ARBA" id="ARBA00007441"/>
    </source>
</evidence>
<comment type="cofactor">
    <cofactor evidence="1">
        <name>pyridoxal 5'-phosphate</name>
        <dbReference type="ChEBI" id="CHEBI:597326"/>
    </cofactor>
</comment>
<sequence>MNKKGGQNLKMWEEKFSSRSKTMKASAIRELLKLVESPDIISFAGGMPDPNLFPKEILGEIAKEVFVNHGGKALQYGPTEGVKPLRETIVKMMQEEGIKNVGLENVLVTTASQQALDLIAKVFVDPGDTVIVEAPSYVGGLQALQAFQANFVTVPLDEEGIKTDILEEKIKELQGKGVNIKLIYVIPNFQNPAGVTLSLERRKELLRISHTYEIPIIEDDPYGEIRFEGEKFPSLLELDQIGNVIGLRTFSKILAPGFRLGWIIANATAISKLALAKQAADLCSPSSTQYIADKFIRDGYMNDYLDKVRKVYKEKKDTMLNAMEKYFPKEVTWTKPHGGMFVWVETPEYIDTDALFIEAVKEKKVAYVIGSAFYPYGEDKRHMRLNFTLSTLEQIDEGIKRLGELLQSKIR</sequence>
<evidence type="ECO:0000313" key="9">
    <source>
        <dbReference type="Proteomes" id="UP000004793"/>
    </source>
</evidence>
<keyword evidence="5 8" id="KW-0808">Transferase</keyword>
<dbReference type="SUPFAM" id="SSF53383">
    <property type="entry name" value="PLP-dependent transferases"/>
    <property type="match status" value="1"/>
</dbReference>
<dbReference type="GO" id="GO:0008483">
    <property type="term" value="F:transaminase activity"/>
    <property type="evidence" value="ECO:0007669"/>
    <property type="project" value="UniProtKB-KW"/>
</dbReference>